<dbReference type="AlphaFoldDB" id="A0A3B0ZU72"/>
<keyword evidence="1" id="KW-0472">Membrane</keyword>
<proteinExistence type="predicted"/>
<accession>A0A3B0ZU72</accession>
<evidence type="ECO:0000313" key="2">
    <source>
        <dbReference type="EMBL" id="VAW84984.1"/>
    </source>
</evidence>
<protein>
    <submittedName>
        <fullName evidence="2">Uncharacterized protein</fullName>
    </submittedName>
</protein>
<feature type="transmembrane region" description="Helical" evidence="1">
    <location>
        <begin position="52"/>
        <end position="74"/>
    </location>
</feature>
<keyword evidence="1" id="KW-0812">Transmembrane</keyword>
<gene>
    <name evidence="2" type="ORF">MNBD_GAMMA17-1619</name>
</gene>
<evidence type="ECO:0000256" key="1">
    <source>
        <dbReference type="SAM" id="Phobius"/>
    </source>
</evidence>
<keyword evidence="1" id="KW-1133">Transmembrane helix</keyword>
<name>A0A3B0ZU72_9ZZZZ</name>
<reference evidence="2" key="1">
    <citation type="submission" date="2018-06" db="EMBL/GenBank/DDBJ databases">
        <authorList>
            <person name="Zhirakovskaya E."/>
        </authorList>
    </citation>
    <scope>NUCLEOTIDE SEQUENCE</scope>
</reference>
<organism evidence="2">
    <name type="scientific">hydrothermal vent metagenome</name>
    <dbReference type="NCBI Taxonomy" id="652676"/>
    <lineage>
        <taxon>unclassified sequences</taxon>
        <taxon>metagenomes</taxon>
        <taxon>ecological metagenomes</taxon>
    </lineage>
</organism>
<dbReference type="EMBL" id="UOFQ01000012">
    <property type="protein sequence ID" value="VAW84984.1"/>
    <property type="molecule type" value="Genomic_DNA"/>
</dbReference>
<sequence length="162" mass="17812">MAGFMLEQWHWWTITLLACTFAFYFANSKPAWVAISSTVVGGILWFNPEFPMMYQLGVFFAIASVGFVLTTLILDFRKGDGDAVEVADEAPKRILRVDRLIGHVITLDTPIVNGSGVIEMQGATLRLRGADCDAGVKVRVTGIDGIDRELILVEPAESVAEY</sequence>